<dbReference type="SUPFAM" id="SSF54427">
    <property type="entry name" value="NTF2-like"/>
    <property type="match status" value="1"/>
</dbReference>
<dbReference type="Gene3D" id="3.10.450.50">
    <property type="match status" value="1"/>
</dbReference>
<evidence type="ECO:0008006" key="3">
    <source>
        <dbReference type="Google" id="ProtNLM"/>
    </source>
</evidence>
<keyword evidence="2" id="KW-1185">Reference proteome</keyword>
<organism evidence="1 2">
    <name type="scientific">Zasmidium cellare</name>
    <name type="common">Wine cellar mold</name>
    <name type="synonym">Racodium cellare</name>
    <dbReference type="NCBI Taxonomy" id="395010"/>
    <lineage>
        <taxon>Eukaryota</taxon>
        <taxon>Fungi</taxon>
        <taxon>Dikarya</taxon>
        <taxon>Ascomycota</taxon>
        <taxon>Pezizomycotina</taxon>
        <taxon>Dothideomycetes</taxon>
        <taxon>Dothideomycetidae</taxon>
        <taxon>Mycosphaerellales</taxon>
        <taxon>Mycosphaerellaceae</taxon>
        <taxon>Zasmidium</taxon>
    </lineage>
</organism>
<gene>
    <name evidence="1" type="ORF">PRZ48_010027</name>
</gene>
<sequence length="128" mass="14273">MSYTTPESLKARGLEILKILCVDKAFDKMPGVLDSNVEAYHDDAPALVGREIFISHFQHILTAVPDMSYEIYDSVAELDKGGKGGRVWIFSRLSGLPKGIQKDTIDMFDIDGKGQLVRMKDVQRAITQ</sequence>
<comment type="caution">
    <text evidence="1">The sequence shown here is derived from an EMBL/GenBank/DDBJ whole genome shotgun (WGS) entry which is preliminary data.</text>
</comment>
<evidence type="ECO:0000313" key="2">
    <source>
        <dbReference type="Proteomes" id="UP001305779"/>
    </source>
</evidence>
<accession>A0ABR0EDG4</accession>
<proteinExistence type="predicted"/>
<dbReference type="InterPro" id="IPR032710">
    <property type="entry name" value="NTF2-like_dom_sf"/>
</dbReference>
<dbReference type="Proteomes" id="UP001305779">
    <property type="component" value="Unassembled WGS sequence"/>
</dbReference>
<evidence type="ECO:0000313" key="1">
    <source>
        <dbReference type="EMBL" id="KAK4499512.1"/>
    </source>
</evidence>
<name>A0ABR0EDG4_ZASCE</name>
<protein>
    <recommendedName>
        <fullName evidence="3">SnoaL-like domain-containing protein</fullName>
    </recommendedName>
</protein>
<dbReference type="EMBL" id="JAXOVC010000007">
    <property type="protein sequence ID" value="KAK4499512.1"/>
    <property type="molecule type" value="Genomic_DNA"/>
</dbReference>
<reference evidence="1 2" key="1">
    <citation type="journal article" date="2023" name="G3 (Bethesda)">
        <title>A chromosome-level genome assembly of Zasmidium syzygii isolated from banana leaves.</title>
        <authorList>
            <person name="van Westerhoven A.C."/>
            <person name="Mehrabi R."/>
            <person name="Talebi R."/>
            <person name="Steentjes M.B.F."/>
            <person name="Corcolon B."/>
            <person name="Chong P.A."/>
            <person name="Kema G.H.J."/>
            <person name="Seidl M.F."/>
        </authorList>
    </citation>
    <scope>NUCLEOTIDE SEQUENCE [LARGE SCALE GENOMIC DNA]</scope>
    <source>
        <strain evidence="1 2">P124</strain>
    </source>
</reference>